<dbReference type="Pfam" id="PF00847">
    <property type="entry name" value="AP2"/>
    <property type="match status" value="1"/>
</dbReference>
<comment type="subcellular location">
    <subcellularLocation>
        <location evidence="1">Nucleus</location>
    </subcellularLocation>
</comment>
<organism evidence="7 8">
    <name type="scientific">Babesia divergens</name>
    <dbReference type="NCBI Taxonomy" id="32595"/>
    <lineage>
        <taxon>Eukaryota</taxon>
        <taxon>Sar</taxon>
        <taxon>Alveolata</taxon>
        <taxon>Apicomplexa</taxon>
        <taxon>Aconoidasida</taxon>
        <taxon>Piroplasmida</taxon>
        <taxon>Babesiidae</taxon>
        <taxon>Babesia</taxon>
    </lineage>
</organism>
<reference evidence="7" key="1">
    <citation type="journal article" date="2014" name="Nucleic Acids Res.">
        <title>The evolutionary dynamics of variant antigen genes in Babesia reveal a history of genomic innovation underlying host-parasite interaction.</title>
        <authorList>
            <person name="Jackson A.P."/>
            <person name="Otto T.D."/>
            <person name="Darby A."/>
            <person name="Ramaprasad A."/>
            <person name="Xia D."/>
            <person name="Echaide I.E."/>
            <person name="Farber M."/>
            <person name="Gahlot S."/>
            <person name="Gamble J."/>
            <person name="Gupta D."/>
            <person name="Gupta Y."/>
            <person name="Jackson L."/>
            <person name="Malandrin L."/>
            <person name="Malas T.B."/>
            <person name="Moussa E."/>
            <person name="Nair M."/>
            <person name="Reid A.J."/>
            <person name="Sanders M."/>
            <person name="Sharma J."/>
            <person name="Tracey A."/>
            <person name="Quail M.A."/>
            <person name="Weir W."/>
            <person name="Wastling J.M."/>
            <person name="Hall N."/>
            <person name="Willadsen P."/>
            <person name="Lingelbach K."/>
            <person name="Shiels B."/>
            <person name="Tait A."/>
            <person name="Berriman M."/>
            <person name="Allred D.R."/>
            <person name="Pain A."/>
        </authorList>
    </citation>
    <scope>NUCLEOTIDE SEQUENCE</scope>
    <source>
        <strain evidence="7">1802A</strain>
    </source>
</reference>
<evidence type="ECO:0000256" key="5">
    <source>
        <dbReference type="ARBA" id="ARBA00023242"/>
    </source>
</evidence>
<dbReference type="EMBL" id="JAHBMH010000034">
    <property type="protein sequence ID" value="KAK1936879.1"/>
    <property type="molecule type" value="Genomic_DNA"/>
</dbReference>
<reference evidence="7" key="2">
    <citation type="submission" date="2021-05" db="EMBL/GenBank/DDBJ databases">
        <authorList>
            <person name="Pain A."/>
        </authorList>
    </citation>
    <scope>NUCLEOTIDE SEQUENCE</scope>
    <source>
        <strain evidence="7">1802A</strain>
    </source>
</reference>
<proteinExistence type="predicted"/>
<dbReference type="AlphaFoldDB" id="A0AAD9LIQ7"/>
<sequence>MLAQSSCATRFYRCFSTRSYKQCTKQVVHPYVNGMLEIEHPIPRYATGALTGRQIYIPKNYYNDLATEATRSGDYLGADFPYGFLGKEKIWRNRKYNVVINTVPNSVSRVKCVTYYHRLQVWAAHWFENGIHRSRWFRCAYGFRRAKNAAEFFIKDLVSFGRVDNMKTSEQKVMDLEKIKMLRAMKTKRFEFIRNRKL</sequence>
<dbReference type="InterPro" id="IPR001471">
    <property type="entry name" value="AP2/ERF_dom"/>
</dbReference>
<accession>A0AAD9LIQ7</accession>
<evidence type="ECO:0000259" key="6">
    <source>
        <dbReference type="Pfam" id="PF00847"/>
    </source>
</evidence>
<dbReference type="GO" id="GO:0003700">
    <property type="term" value="F:DNA-binding transcription factor activity"/>
    <property type="evidence" value="ECO:0007669"/>
    <property type="project" value="InterPro"/>
</dbReference>
<keyword evidence="5" id="KW-0539">Nucleus</keyword>
<evidence type="ECO:0000313" key="7">
    <source>
        <dbReference type="EMBL" id="KAK1936879.1"/>
    </source>
</evidence>
<evidence type="ECO:0000256" key="4">
    <source>
        <dbReference type="ARBA" id="ARBA00023163"/>
    </source>
</evidence>
<keyword evidence="2" id="KW-0805">Transcription regulation</keyword>
<evidence type="ECO:0000313" key="8">
    <source>
        <dbReference type="Proteomes" id="UP001195914"/>
    </source>
</evidence>
<feature type="domain" description="AP2/ERF" evidence="6">
    <location>
        <begin position="108"/>
        <end position="153"/>
    </location>
</feature>
<protein>
    <recommendedName>
        <fullName evidence="6">AP2/ERF domain-containing protein</fullName>
    </recommendedName>
</protein>
<evidence type="ECO:0000256" key="1">
    <source>
        <dbReference type="ARBA" id="ARBA00004123"/>
    </source>
</evidence>
<evidence type="ECO:0000256" key="2">
    <source>
        <dbReference type="ARBA" id="ARBA00023015"/>
    </source>
</evidence>
<keyword evidence="3" id="KW-0238">DNA-binding</keyword>
<keyword evidence="8" id="KW-1185">Reference proteome</keyword>
<dbReference type="GO" id="GO:0003677">
    <property type="term" value="F:DNA binding"/>
    <property type="evidence" value="ECO:0007669"/>
    <property type="project" value="UniProtKB-KW"/>
</dbReference>
<keyword evidence="4" id="KW-0804">Transcription</keyword>
<name>A0AAD9LIQ7_BABDI</name>
<evidence type="ECO:0000256" key="3">
    <source>
        <dbReference type="ARBA" id="ARBA00023125"/>
    </source>
</evidence>
<gene>
    <name evidence="7" type="ORF">X943_002748</name>
</gene>
<comment type="caution">
    <text evidence="7">The sequence shown here is derived from an EMBL/GenBank/DDBJ whole genome shotgun (WGS) entry which is preliminary data.</text>
</comment>
<dbReference type="Proteomes" id="UP001195914">
    <property type="component" value="Unassembled WGS sequence"/>
</dbReference>
<dbReference type="GO" id="GO:0005634">
    <property type="term" value="C:nucleus"/>
    <property type="evidence" value="ECO:0007669"/>
    <property type="project" value="UniProtKB-SubCell"/>
</dbReference>